<gene>
    <name evidence="2" type="ORF">EJ03DRAFT_372334</name>
</gene>
<accession>A0A6G1LHS4</accession>
<dbReference type="GO" id="GO:0005743">
    <property type="term" value="C:mitochondrial inner membrane"/>
    <property type="evidence" value="ECO:0007669"/>
    <property type="project" value="TreeGrafter"/>
</dbReference>
<evidence type="ECO:0000313" key="3">
    <source>
        <dbReference type="Proteomes" id="UP000799436"/>
    </source>
</evidence>
<dbReference type="InterPro" id="IPR018786">
    <property type="entry name" value="Mit_KHE1"/>
</dbReference>
<keyword evidence="3" id="KW-1185">Reference proteome</keyword>
<dbReference type="AlphaFoldDB" id="A0A6G1LHS4"/>
<dbReference type="EMBL" id="ML995816">
    <property type="protein sequence ID" value="KAF2772170.1"/>
    <property type="molecule type" value="Genomic_DNA"/>
</dbReference>
<dbReference type="Proteomes" id="UP000799436">
    <property type="component" value="Unassembled WGS sequence"/>
</dbReference>
<dbReference type="PANTHER" id="PTHR28062">
    <property type="entry name" value="K+-H+ EXCHANGE-LIKE PROTEIN"/>
    <property type="match status" value="1"/>
</dbReference>
<dbReference type="GO" id="GO:1902600">
    <property type="term" value="P:proton transmembrane transport"/>
    <property type="evidence" value="ECO:0007669"/>
    <property type="project" value="TreeGrafter"/>
</dbReference>
<sequence>MRLFFLPISTRRTLIYCERIQESIAGKKPPITDRVTNFAADTWAKWEKAEKGWQKQLTEYGNRMLKRIPYEEWGLKSFPPATQKRLKEVDEGKHRLDCLYPGAFVKSSMVSEILRTLATERQTLHSRRMWTCIAWMPVTIPFQIVPVIPNIPFYYAVYRAWSHYRALYGGKLLQHIVEKNLVQATDSKTMDQIYAAGLINSSRQEPREAATPTEADIEKAVGEVVQRAQGGKEEVMLLQRLNGKLIAEAFKHPELEVEIERAVEQVEDAIRKAKEESKPEVQESKEVFEKSRTAEKIEDVRR</sequence>
<dbReference type="Pfam" id="PF10173">
    <property type="entry name" value="Mit_KHE1"/>
    <property type="match status" value="1"/>
</dbReference>
<organism evidence="2 3">
    <name type="scientific">Teratosphaeria nubilosa</name>
    <dbReference type="NCBI Taxonomy" id="161662"/>
    <lineage>
        <taxon>Eukaryota</taxon>
        <taxon>Fungi</taxon>
        <taxon>Dikarya</taxon>
        <taxon>Ascomycota</taxon>
        <taxon>Pezizomycotina</taxon>
        <taxon>Dothideomycetes</taxon>
        <taxon>Dothideomycetidae</taxon>
        <taxon>Mycosphaerellales</taxon>
        <taxon>Teratosphaeriaceae</taxon>
        <taxon>Teratosphaeria</taxon>
    </lineage>
</organism>
<name>A0A6G1LHS4_9PEZI</name>
<protein>
    <recommendedName>
        <fullName evidence="4">Mitochondrial K+-H+ exchange-related-domain-containing protein</fullName>
    </recommendedName>
</protein>
<reference evidence="2" key="1">
    <citation type="journal article" date="2020" name="Stud. Mycol.">
        <title>101 Dothideomycetes genomes: a test case for predicting lifestyles and emergence of pathogens.</title>
        <authorList>
            <person name="Haridas S."/>
            <person name="Albert R."/>
            <person name="Binder M."/>
            <person name="Bloem J."/>
            <person name="Labutti K."/>
            <person name="Salamov A."/>
            <person name="Andreopoulos B."/>
            <person name="Baker S."/>
            <person name="Barry K."/>
            <person name="Bills G."/>
            <person name="Bluhm B."/>
            <person name="Cannon C."/>
            <person name="Castanera R."/>
            <person name="Culley D."/>
            <person name="Daum C."/>
            <person name="Ezra D."/>
            <person name="Gonzalez J."/>
            <person name="Henrissat B."/>
            <person name="Kuo A."/>
            <person name="Liang C."/>
            <person name="Lipzen A."/>
            <person name="Lutzoni F."/>
            <person name="Magnuson J."/>
            <person name="Mondo S."/>
            <person name="Nolan M."/>
            <person name="Ohm R."/>
            <person name="Pangilinan J."/>
            <person name="Park H.-J."/>
            <person name="Ramirez L."/>
            <person name="Alfaro M."/>
            <person name="Sun H."/>
            <person name="Tritt A."/>
            <person name="Yoshinaga Y."/>
            <person name="Zwiers L.-H."/>
            <person name="Turgeon B."/>
            <person name="Goodwin S."/>
            <person name="Spatafora J."/>
            <person name="Crous P."/>
            <person name="Grigoriev I."/>
        </authorList>
    </citation>
    <scope>NUCLEOTIDE SEQUENCE</scope>
    <source>
        <strain evidence="2">CBS 116005</strain>
    </source>
</reference>
<feature type="region of interest" description="Disordered" evidence="1">
    <location>
        <begin position="272"/>
        <end position="302"/>
    </location>
</feature>
<proteinExistence type="predicted"/>
<evidence type="ECO:0000313" key="2">
    <source>
        <dbReference type="EMBL" id="KAF2772170.1"/>
    </source>
</evidence>
<evidence type="ECO:0008006" key="4">
    <source>
        <dbReference type="Google" id="ProtNLM"/>
    </source>
</evidence>
<evidence type="ECO:0000256" key="1">
    <source>
        <dbReference type="SAM" id="MobiDB-lite"/>
    </source>
</evidence>
<dbReference type="OrthoDB" id="5562676at2759"/>
<dbReference type="PANTHER" id="PTHR28062:SF1">
    <property type="entry name" value="TRANSMEMBRANE PROTEIN"/>
    <property type="match status" value="1"/>
</dbReference>
<dbReference type="GO" id="GO:0006813">
    <property type="term" value="P:potassium ion transport"/>
    <property type="evidence" value="ECO:0007669"/>
    <property type="project" value="TreeGrafter"/>
</dbReference>